<keyword evidence="3" id="KW-1185">Reference proteome</keyword>
<dbReference type="EMBL" id="NAJN01002400">
    <property type="protein sequence ID" value="TKA53252.1"/>
    <property type="molecule type" value="Genomic_DNA"/>
</dbReference>
<reference evidence="2 3" key="1">
    <citation type="submission" date="2017-03" db="EMBL/GenBank/DDBJ databases">
        <title>Genomes of endolithic fungi from Antarctica.</title>
        <authorList>
            <person name="Coleine C."/>
            <person name="Masonjones S."/>
            <person name="Stajich J.E."/>
        </authorList>
    </citation>
    <scope>NUCLEOTIDE SEQUENCE [LARGE SCALE GENOMIC DNA]</scope>
    <source>
        <strain evidence="2 3">CCFEE 5187</strain>
    </source>
</reference>
<organism evidence="2 3">
    <name type="scientific">Cryomyces minteri</name>
    <dbReference type="NCBI Taxonomy" id="331657"/>
    <lineage>
        <taxon>Eukaryota</taxon>
        <taxon>Fungi</taxon>
        <taxon>Dikarya</taxon>
        <taxon>Ascomycota</taxon>
        <taxon>Pezizomycotina</taxon>
        <taxon>Dothideomycetes</taxon>
        <taxon>Dothideomycetes incertae sedis</taxon>
        <taxon>Cryomyces</taxon>
    </lineage>
</organism>
<dbReference type="AlphaFoldDB" id="A0A4U0VVA8"/>
<evidence type="ECO:0000256" key="1">
    <source>
        <dbReference type="SAM" id="MobiDB-lite"/>
    </source>
</evidence>
<feature type="compositionally biased region" description="Polar residues" evidence="1">
    <location>
        <begin position="25"/>
        <end position="35"/>
    </location>
</feature>
<evidence type="ECO:0000313" key="3">
    <source>
        <dbReference type="Proteomes" id="UP000308768"/>
    </source>
</evidence>
<accession>A0A4U0VVA8</accession>
<dbReference type="Proteomes" id="UP000308768">
    <property type="component" value="Unassembled WGS sequence"/>
</dbReference>
<comment type="caution">
    <text evidence="2">The sequence shown here is derived from an EMBL/GenBank/DDBJ whole genome shotgun (WGS) entry which is preliminary data.</text>
</comment>
<gene>
    <name evidence="2" type="ORF">B0A49_11691</name>
</gene>
<feature type="region of interest" description="Disordered" evidence="1">
    <location>
        <begin position="1"/>
        <end position="60"/>
    </location>
</feature>
<proteinExistence type="predicted"/>
<evidence type="ECO:0000313" key="2">
    <source>
        <dbReference type="EMBL" id="TKA53252.1"/>
    </source>
</evidence>
<name>A0A4U0VVA8_9PEZI</name>
<sequence length="60" mass="6580">MPGSTPTSPFAGSIDVTPKRKRTRTPNGYNGTLNGYDTPREPSEQESPCFQLAERPAQNQ</sequence>
<protein>
    <submittedName>
        <fullName evidence="2">Uncharacterized protein</fullName>
    </submittedName>
</protein>
<feature type="compositionally biased region" description="Polar residues" evidence="1">
    <location>
        <begin position="1"/>
        <end position="10"/>
    </location>
</feature>
<feature type="non-terminal residue" evidence="2">
    <location>
        <position position="60"/>
    </location>
</feature>